<comment type="caution">
    <text evidence="1">The sequence shown here is derived from an EMBL/GenBank/DDBJ whole genome shotgun (WGS) entry which is preliminary data.</text>
</comment>
<protein>
    <submittedName>
        <fullName evidence="1">Uncharacterized protein</fullName>
    </submittedName>
</protein>
<sequence>MNYHMIYYTNELKHSIEWDRETSEFNGNRGILHLFFTENVNVRNENHRIRRLFMVALRAGFYTHLPLGSSNRVRCRIQRRNPFPKKHYLPLQSARLGTNLNCHGGSSVDQKLPCYGDKKNTTPRLLGQAFIETWIWQGGGRVDSKLYHKTSWT</sequence>
<evidence type="ECO:0000313" key="2">
    <source>
        <dbReference type="Proteomes" id="UP000054843"/>
    </source>
</evidence>
<name>A0A0V1MH30_9BILA</name>
<accession>A0A0V1MH30</accession>
<dbReference type="AlphaFoldDB" id="A0A0V1MH30"/>
<gene>
    <name evidence="1" type="ORF">T10_1147</name>
</gene>
<reference evidence="1 2" key="1">
    <citation type="submission" date="2015-01" db="EMBL/GenBank/DDBJ databases">
        <title>Evolution of Trichinella species and genotypes.</title>
        <authorList>
            <person name="Korhonen P.K."/>
            <person name="Edoardo P."/>
            <person name="Giuseppe L.R."/>
            <person name="Gasser R.B."/>
        </authorList>
    </citation>
    <scope>NUCLEOTIDE SEQUENCE [LARGE SCALE GENOMIC DNA]</scope>
    <source>
        <strain evidence="1">ISS1980</strain>
    </source>
</reference>
<dbReference type="EMBL" id="JYDO01000108">
    <property type="protein sequence ID" value="KRZ70768.1"/>
    <property type="molecule type" value="Genomic_DNA"/>
</dbReference>
<organism evidence="1 2">
    <name type="scientific">Trichinella papuae</name>
    <dbReference type="NCBI Taxonomy" id="268474"/>
    <lineage>
        <taxon>Eukaryota</taxon>
        <taxon>Metazoa</taxon>
        <taxon>Ecdysozoa</taxon>
        <taxon>Nematoda</taxon>
        <taxon>Enoplea</taxon>
        <taxon>Dorylaimia</taxon>
        <taxon>Trichinellida</taxon>
        <taxon>Trichinellidae</taxon>
        <taxon>Trichinella</taxon>
    </lineage>
</organism>
<evidence type="ECO:0000313" key="1">
    <source>
        <dbReference type="EMBL" id="KRZ70768.1"/>
    </source>
</evidence>
<proteinExistence type="predicted"/>
<keyword evidence="2" id="KW-1185">Reference proteome</keyword>
<dbReference type="Proteomes" id="UP000054843">
    <property type="component" value="Unassembled WGS sequence"/>
</dbReference>